<dbReference type="PROSITE" id="PS50887">
    <property type="entry name" value="GGDEF"/>
    <property type="match status" value="1"/>
</dbReference>
<dbReference type="SMART" id="SM00267">
    <property type="entry name" value="GGDEF"/>
    <property type="match status" value="1"/>
</dbReference>
<dbReference type="STRING" id="43989.cce_0372"/>
<dbReference type="GO" id="GO:0071111">
    <property type="term" value="F:cyclic-guanylate-specific phosphodiesterase activity"/>
    <property type="evidence" value="ECO:0007669"/>
    <property type="project" value="InterPro"/>
</dbReference>
<feature type="transmembrane region" description="Helical" evidence="1">
    <location>
        <begin position="352"/>
        <end position="374"/>
    </location>
</feature>
<protein>
    <recommendedName>
        <fullName evidence="6">Diguanylate cyclase/phosphodiesterase</fullName>
    </recommendedName>
</protein>
<dbReference type="CDD" id="cd01948">
    <property type="entry name" value="EAL"/>
    <property type="match status" value="1"/>
</dbReference>
<dbReference type="Proteomes" id="UP000001203">
    <property type="component" value="Chromosome circular"/>
</dbReference>
<evidence type="ECO:0000313" key="5">
    <source>
        <dbReference type="Proteomes" id="UP000001203"/>
    </source>
</evidence>
<dbReference type="InterPro" id="IPR043128">
    <property type="entry name" value="Rev_trsase/Diguanyl_cyclase"/>
</dbReference>
<dbReference type="PANTHER" id="PTHR33121">
    <property type="entry name" value="CYCLIC DI-GMP PHOSPHODIESTERASE PDEF"/>
    <property type="match status" value="1"/>
</dbReference>
<dbReference type="FunFam" id="3.20.20.450:FF:000001">
    <property type="entry name" value="Cyclic di-GMP phosphodiesterase yahA"/>
    <property type="match status" value="1"/>
</dbReference>
<dbReference type="AlphaFoldDB" id="B1X182"/>
<dbReference type="HOGENOM" id="CLU_000445_85_0_3"/>
<evidence type="ECO:0000259" key="3">
    <source>
        <dbReference type="PROSITE" id="PS50887"/>
    </source>
</evidence>
<dbReference type="Gene3D" id="3.20.20.450">
    <property type="entry name" value="EAL domain"/>
    <property type="match status" value="1"/>
</dbReference>
<evidence type="ECO:0008006" key="6">
    <source>
        <dbReference type="Google" id="ProtNLM"/>
    </source>
</evidence>
<dbReference type="SUPFAM" id="SSF55073">
    <property type="entry name" value="Nucleotide cyclase"/>
    <property type="match status" value="1"/>
</dbReference>
<dbReference type="Gene3D" id="3.30.70.270">
    <property type="match status" value="1"/>
</dbReference>
<dbReference type="Pfam" id="PF00563">
    <property type="entry name" value="EAL"/>
    <property type="match status" value="1"/>
</dbReference>
<evidence type="ECO:0000259" key="2">
    <source>
        <dbReference type="PROSITE" id="PS50883"/>
    </source>
</evidence>
<keyword evidence="1" id="KW-0472">Membrane</keyword>
<sequence>MITKLHQVIRSFLVDNSNEKSSEDIKRIPVNSGKNNQKQSQQLWLFSLPSIIISTLFVTGGIITLRQTGHLQFLELVAYDQMVRVVSSNGSDPRLLIVEVNEEDIKQQKKWPLTDEVIAKVLNQLQEHNPRLIALDIYRDIPHPPGTDTLTKALEQDNIVVVKQLPMGDEPGVTAPETVPKNRVGFSDLPIDPDNVVRRTFLYVESPSGKIKEYSFALQIVLNYLSDNYSSFQVNPDYLKLNSTKIIALNNTSGGYVLPPSEAMGWQILVKYRSKQIRQVISLTDVLTGNFDPNLIKDKIVLIGVTTPNEKDTFPTPYSATATENFEMAGVEIHGQIVSQLLGTVLQEEQTFWFWPEGVEWVWIGFWSLLGGVVVWRSQRLWILGGNVILVVAGLWGLCFLLFTQSGWIPLVPPLLGFLLSGTCVLAYKTVYQTYHDPLTGLANRRSLEQRLQQLNHQNISQQSELVAVLFIDVNRFKSINDGLGHQAGDYLLTAMSQRLQQQLNSRKHLGRVGGDEFAIWLKPVKDKQDVVSFAEKLQQVLSQPLSWQGQEIYPTVTVGISFEETGRNFHGPELLRYADIAMHKAKEFNCSRPQIFEAGMDTQAVQRWHLETDLRLGLEQKEFQLYYQPIISLTTGNIAGFEALVRWNSKTRGFVSPGDFIPVAEETGLIVPLGEWILTEACRQIRAWHERFPRNPALIMSVNLSGRQFSQPNLVKQIQTILDVAGIEGDRLKLEITESMIMNNVEEAISLLNRLKGLGLRLSIDDFGTGYSSLSYLHRFPVDTLKVDKSFVGRMEDGKDSHKYIQIVRTIISLGHNLDLDVIAEGIETEGQMNILESLRCKYGQGYLFSRPLSSENAEALLAEDNPI</sequence>
<accession>B1X182</accession>
<keyword evidence="5" id="KW-1185">Reference proteome</keyword>
<keyword evidence="1" id="KW-1133">Transmembrane helix</keyword>
<dbReference type="InterPro" id="IPR035919">
    <property type="entry name" value="EAL_sf"/>
</dbReference>
<dbReference type="KEGG" id="cyt:cce_0372"/>
<evidence type="ECO:0000313" key="4">
    <source>
        <dbReference type="EMBL" id="ACB49723.1"/>
    </source>
</evidence>
<dbReference type="eggNOG" id="COG4252">
    <property type="taxonomic scope" value="Bacteria"/>
</dbReference>
<dbReference type="InterPro" id="IPR000160">
    <property type="entry name" value="GGDEF_dom"/>
</dbReference>
<dbReference type="eggNOG" id="COG5001">
    <property type="taxonomic scope" value="Bacteria"/>
</dbReference>
<dbReference type="NCBIfam" id="TIGR00254">
    <property type="entry name" value="GGDEF"/>
    <property type="match status" value="1"/>
</dbReference>
<dbReference type="OrthoDB" id="425396at2"/>
<dbReference type="CDD" id="cd01949">
    <property type="entry name" value="GGDEF"/>
    <property type="match status" value="1"/>
</dbReference>
<dbReference type="PANTHER" id="PTHR33121:SF70">
    <property type="entry name" value="SIGNALING PROTEIN YKOW"/>
    <property type="match status" value="1"/>
</dbReference>
<evidence type="ECO:0000256" key="1">
    <source>
        <dbReference type="SAM" id="Phobius"/>
    </source>
</evidence>
<dbReference type="InterPro" id="IPR007890">
    <property type="entry name" value="CHASE2"/>
</dbReference>
<dbReference type="SUPFAM" id="SSF141868">
    <property type="entry name" value="EAL domain-like"/>
    <property type="match status" value="1"/>
</dbReference>
<dbReference type="EMBL" id="CP000806">
    <property type="protein sequence ID" value="ACB49723.1"/>
    <property type="molecule type" value="Genomic_DNA"/>
</dbReference>
<dbReference type="Pfam" id="PF05226">
    <property type="entry name" value="CHASE2"/>
    <property type="match status" value="1"/>
</dbReference>
<name>B1X182_CROS5</name>
<dbReference type="SMART" id="SM00052">
    <property type="entry name" value="EAL"/>
    <property type="match status" value="1"/>
</dbReference>
<keyword evidence="1" id="KW-0812">Transmembrane</keyword>
<gene>
    <name evidence="4" type="ordered locus">cce_0372</name>
</gene>
<feature type="domain" description="GGDEF" evidence="3">
    <location>
        <begin position="465"/>
        <end position="599"/>
    </location>
</feature>
<dbReference type="InterPro" id="IPR050706">
    <property type="entry name" value="Cyclic-di-GMP_PDE-like"/>
</dbReference>
<reference evidence="4 5" key="1">
    <citation type="journal article" date="2008" name="Proc. Natl. Acad. Sci. U.S.A.">
        <title>The genome of Cyanothece 51142, a unicellular diazotrophic cyanobacterium important in the marine nitrogen cycle.</title>
        <authorList>
            <person name="Welsh E.A."/>
            <person name="Liberton M."/>
            <person name="Stoeckel J."/>
            <person name="Loh T."/>
            <person name="Elvitigala T."/>
            <person name="Wang C."/>
            <person name="Wollam A."/>
            <person name="Fulton R.S."/>
            <person name="Clifton S.W."/>
            <person name="Jacobs J.M."/>
            <person name="Aurora R."/>
            <person name="Ghosh B.K."/>
            <person name="Sherman L.A."/>
            <person name="Smith R.D."/>
            <person name="Wilson R.K."/>
            <person name="Pakrasi H.B."/>
        </authorList>
    </citation>
    <scope>NUCLEOTIDE SEQUENCE [LARGE SCALE GENOMIC DNA]</scope>
    <source>
        <strain evidence="5">ATCC 51142 / BH68</strain>
    </source>
</reference>
<feature type="transmembrane region" description="Helical" evidence="1">
    <location>
        <begin position="381"/>
        <end position="403"/>
    </location>
</feature>
<feature type="domain" description="EAL" evidence="2">
    <location>
        <begin position="608"/>
        <end position="867"/>
    </location>
</feature>
<dbReference type="PROSITE" id="PS50883">
    <property type="entry name" value="EAL"/>
    <property type="match status" value="1"/>
</dbReference>
<dbReference type="Pfam" id="PF00990">
    <property type="entry name" value="GGDEF"/>
    <property type="match status" value="1"/>
</dbReference>
<proteinExistence type="predicted"/>
<organism evidence="4 5">
    <name type="scientific">Crocosphaera subtropica (strain ATCC 51142 / BH68)</name>
    <name type="common">Cyanothece sp. (strain ATCC 51142)</name>
    <dbReference type="NCBI Taxonomy" id="43989"/>
    <lineage>
        <taxon>Bacteria</taxon>
        <taxon>Bacillati</taxon>
        <taxon>Cyanobacteriota</taxon>
        <taxon>Cyanophyceae</taxon>
        <taxon>Oscillatoriophycideae</taxon>
        <taxon>Chroococcales</taxon>
        <taxon>Aphanothecaceae</taxon>
        <taxon>Crocosphaera</taxon>
        <taxon>Crocosphaera subtropica</taxon>
    </lineage>
</organism>
<feature type="transmembrane region" description="Helical" evidence="1">
    <location>
        <begin position="43"/>
        <end position="65"/>
    </location>
</feature>
<dbReference type="RefSeq" id="WP_009546460.1">
    <property type="nucleotide sequence ID" value="NC_010546.1"/>
</dbReference>
<dbReference type="InterPro" id="IPR029787">
    <property type="entry name" value="Nucleotide_cyclase"/>
</dbReference>
<dbReference type="InterPro" id="IPR001633">
    <property type="entry name" value="EAL_dom"/>
</dbReference>
<dbReference type="SMART" id="SM01080">
    <property type="entry name" value="CHASE2"/>
    <property type="match status" value="1"/>
</dbReference>